<sequence>MPQATAERERPLSSLAEWSIEHTRAVFEAPNAALGRRALDATFAPTLTAHLNGAALDFAALGHLVASMRASSPGGLSVEWMRADATPDDPANRGGSLVGEYIIRGIWKRVPGADTLCEFERHKKVLVRIESQSSDPAVDSRIVVQLDIVASDVGVSRT</sequence>
<comment type="caution">
    <text evidence="1">The sequence shown here is derived from an EMBL/GenBank/DDBJ whole genome shotgun (WGS) entry which is preliminary data.</text>
</comment>
<evidence type="ECO:0000313" key="2">
    <source>
        <dbReference type="Proteomes" id="UP001215280"/>
    </source>
</evidence>
<gene>
    <name evidence="1" type="ORF">DFH07DRAFT_415119</name>
</gene>
<protein>
    <submittedName>
        <fullName evidence="1">Uncharacterized protein</fullName>
    </submittedName>
</protein>
<dbReference type="EMBL" id="JARJLG010000044">
    <property type="protein sequence ID" value="KAJ7761974.1"/>
    <property type="molecule type" value="Genomic_DNA"/>
</dbReference>
<accession>A0AAD7NI22</accession>
<dbReference type="Proteomes" id="UP001215280">
    <property type="component" value="Unassembled WGS sequence"/>
</dbReference>
<proteinExistence type="predicted"/>
<name>A0AAD7NI22_9AGAR</name>
<dbReference type="AlphaFoldDB" id="A0AAD7NI22"/>
<evidence type="ECO:0000313" key="1">
    <source>
        <dbReference type="EMBL" id="KAJ7761974.1"/>
    </source>
</evidence>
<organism evidence="1 2">
    <name type="scientific">Mycena maculata</name>
    <dbReference type="NCBI Taxonomy" id="230809"/>
    <lineage>
        <taxon>Eukaryota</taxon>
        <taxon>Fungi</taxon>
        <taxon>Dikarya</taxon>
        <taxon>Basidiomycota</taxon>
        <taxon>Agaricomycotina</taxon>
        <taxon>Agaricomycetes</taxon>
        <taxon>Agaricomycetidae</taxon>
        <taxon>Agaricales</taxon>
        <taxon>Marasmiineae</taxon>
        <taxon>Mycenaceae</taxon>
        <taxon>Mycena</taxon>
    </lineage>
</organism>
<reference evidence="1" key="1">
    <citation type="submission" date="2023-03" db="EMBL/GenBank/DDBJ databases">
        <title>Massive genome expansion in bonnet fungi (Mycena s.s.) driven by repeated elements and novel gene families across ecological guilds.</title>
        <authorList>
            <consortium name="Lawrence Berkeley National Laboratory"/>
            <person name="Harder C.B."/>
            <person name="Miyauchi S."/>
            <person name="Viragh M."/>
            <person name="Kuo A."/>
            <person name="Thoen E."/>
            <person name="Andreopoulos B."/>
            <person name="Lu D."/>
            <person name="Skrede I."/>
            <person name="Drula E."/>
            <person name="Henrissat B."/>
            <person name="Morin E."/>
            <person name="Kohler A."/>
            <person name="Barry K."/>
            <person name="LaButti K."/>
            <person name="Morin E."/>
            <person name="Salamov A."/>
            <person name="Lipzen A."/>
            <person name="Mereny Z."/>
            <person name="Hegedus B."/>
            <person name="Baldrian P."/>
            <person name="Stursova M."/>
            <person name="Weitz H."/>
            <person name="Taylor A."/>
            <person name="Grigoriev I.V."/>
            <person name="Nagy L.G."/>
            <person name="Martin F."/>
            <person name="Kauserud H."/>
        </authorList>
    </citation>
    <scope>NUCLEOTIDE SEQUENCE</scope>
    <source>
        <strain evidence="1">CBHHK188m</strain>
    </source>
</reference>
<keyword evidence="2" id="KW-1185">Reference proteome</keyword>